<protein>
    <submittedName>
        <fullName evidence="8">ATP-dependent Clp protease ATP-binding subunit</fullName>
    </submittedName>
</protein>
<evidence type="ECO:0000256" key="1">
    <source>
        <dbReference type="ARBA" id="ARBA00022741"/>
    </source>
</evidence>
<dbReference type="GO" id="GO:0005737">
    <property type="term" value="C:cytoplasm"/>
    <property type="evidence" value="ECO:0007669"/>
    <property type="project" value="TreeGrafter"/>
</dbReference>
<evidence type="ECO:0000256" key="4">
    <source>
        <dbReference type="SAM" id="Coils"/>
    </source>
</evidence>
<dbReference type="AlphaFoldDB" id="A0A9D2BZ37"/>
<dbReference type="Pfam" id="PF17871">
    <property type="entry name" value="AAA_lid_9"/>
    <property type="match status" value="1"/>
</dbReference>
<dbReference type="InterPro" id="IPR003959">
    <property type="entry name" value="ATPase_AAA_core"/>
</dbReference>
<dbReference type="Gene3D" id="3.40.50.300">
    <property type="entry name" value="P-loop containing nucleotide triphosphate hydrolases"/>
    <property type="match status" value="3"/>
</dbReference>
<feature type="region of interest" description="Disordered" evidence="5">
    <location>
        <begin position="70"/>
        <end position="93"/>
    </location>
</feature>
<dbReference type="Gene3D" id="1.10.8.60">
    <property type="match status" value="1"/>
</dbReference>
<feature type="domain" description="AAA+ ATPase" evidence="6">
    <location>
        <begin position="580"/>
        <end position="753"/>
    </location>
</feature>
<dbReference type="CDD" id="cd19499">
    <property type="entry name" value="RecA-like_ClpB_Hsp104-like"/>
    <property type="match status" value="1"/>
</dbReference>
<evidence type="ECO:0000259" key="7">
    <source>
        <dbReference type="SMART" id="SM01086"/>
    </source>
</evidence>
<evidence type="ECO:0000256" key="2">
    <source>
        <dbReference type="ARBA" id="ARBA00022840"/>
    </source>
</evidence>
<proteinExistence type="predicted"/>
<evidence type="ECO:0000313" key="8">
    <source>
        <dbReference type="EMBL" id="HIY21784.1"/>
    </source>
</evidence>
<evidence type="ECO:0000256" key="5">
    <source>
        <dbReference type="SAM" id="MobiDB-lite"/>
    </source>
</evidence>
<comment type="caution">
    <text evidence="8">The sequence shown here is derived from an EMBL/GenBank/DDBJ whole genome shotgun (WGS) entry which is preliminary data.</text>
</comment>
<accession>A0A9D2BZ37</accession>
<dbReference type="InterPro" id="IPR050130">
    <property type="entry name" value="ClpA_ClpB"/>
</dbReference>
<feature type="domain" description="Clp ATPase C-terminal" evidence="7">
    <location>
        <begin position="752"/>
        <end position="841"/>
    </location>
</feature>
<dbReference type="GO" id="GO:0005524">
    <property type="term" value="F:ATP binding"/>
    <property type="evidence" value="ECO:0007669"/>
    <property type="project" value="UniProtKB-KW"/>
</dbReference>
<feature type="domain" description="AAA+ ATPase" evidence="6">
    <location>
        <begin position="176"/>
        <end position="321"/>
    </location>
</feature>
<feature type="region of interest" description="Disordered" evidence="5">
    <location>
        <begin position="107"/>
        <end position="138"/>
    </location>
</feature>
<dbReference type="CDD" id="cd00009">
    <property type="entry name" value="AAA"/>
    <property type="match status" value="1"/>
</dbReference>
<dbReference type="InterPro" id="IPR003593">
    <property type="entry name" value="AAA+_ATPase"/>
</dbReference>
<dbReference type="FunFam" id="3.40.50.300:FF:000010">
    <property type="entry name" value="Chaperone clpB 1, putative"/>
    <property type="match status" value="1"/>
</dbReference>
<dbReference type="Pfam" id="PF07724">
    <property type="entry name" value="AAA_2"/>
    <property type="match status" value="1"/>
</dbReference>
<dbReference type="InterPro" id="IPR041546">
    <property type="entry name" value="ClpA/ClpB_AAA_lid"/>
</dbReference>
<dbReference type="PROSITE" id="PS00871">
    <property type="entry name" value="CLPAB_2"/>
    <property type="match status" value="1"/>
</dbReference>
<dbReference type="SUPFAM" id="SSF52540">
    <property type="entry name" value="P-loop containing nucleoside triphosphate hydrolases"/>
    <property type="match status" value="2"/>
</dbReference>
<keyword evidence="8" id="KW-0378">Hydrolase</keyword>
<reference evidence="8" key="2">
    <citation type="submission" date="2021-04" db="EMBL/GenBank/DDBJ databases">
        <authorList>
            <person name="Gilroy R."/>
        </authorList>
    </citation>
    <scope>NUCLEOTIDE SEQUENCE</scope>
    <source>
        <strain evidence="8">ChiBcec16_6824</strain>
    </source>
</reference>
<dbReference type="PANTHER" id="PTHR11638">
    <property type="entry name" value="ATP-DEPENDENT CLP PROTEASE"/>
    <property type="match status" value="1"/>
</dbReference>
<name>A0A9D2BZ37_9FIRM</name>
<evidence type="ECO:0000256" key="3">
    <source>
        <dbReference type="ARBA" id="ARBA00023186"/>
    </source>
</evidence>
<keyword evidence="4" id="KW-0175">Coiled coil</keyword>
<feature type="compositionally biased region" description="Acidic residues" evidence="5">
    <location>
        <begin position="82"/>
        <end position="91"/>
    </location>
</feature>
<sequence>MQPTLCSRCHKNIAVVFIQKLEGGVSKTEGLCLKCAKELGIQPLQDMMQKMGITDEDLENLTGEMMNAMGSPESLEGLIPTDTEDEDDEEDGKTATFPFLNKLFGAQNGEANQNPETPPRQNREDKAPKGERPPKRKFLENYCISLTQKAAEGKLDNIIGREEEIQRTIQILNRRQKNNPCLIGEPGVGKTAIAEGLAQRIYNKQVPYKLLDKEVYLLDLTALVAGTQFRGQFESRMKGLIDEIKKLGNIILVIDEVHNIVGAGDAEGSMNAANILKPALSRGEIQVIGATTLTEYRKHIEKDTALERRFQPVIVEEPSIEDAVNILKGIAPYYEKYHFVSISPEMCRMAVTMSERYITDRFLPDKAIDLIDEACSDVNLHNKNLAREAQVHKELEALIQERDKMVNEANDREYKRQNSLKANEQKQAELRRQLGKLNDEHDALSAVEGQEAGLRDNERETARLQRELSALNKEHISLSVDNDGNQYERLAELKSRQLQLEEEQRKLEAQSAPPLTVEHLARVIELWTKIPASSIQEAEYERLAKLEDRLKEHIIGQDEAVKAVSAAVRRGRVGIASKRKPVSFLFVGSTGVGKTELVKRLAQDLFHSPESLIRLDMSEFMEKFAVSRIIGSPPGYVGYDEAGQLTEKVRRKPYCVVLFDEIEKAHPDVLNILLQILDDGHITDAQGRNVNFENTVIVMTSNAGSDTKSAGAVGFGGTASDQGKERAMKALESFLRPEFLNRIDEIVYFNKLTEENFKAIATIMLGELRDTIADKGITFSWDESLLDYLVKKSYSLTYGARNLRRQIQKDLEDAIATRLIESYQNPFTQMKATVVDDKIELLTL</sequence>
<dbReference type="SMART" id="SM01086">
    <property type="entry name" value="ClpB_D2-small"/>
    <property type="match status" value="1"/>
</dbReference>
<keyword evidence="3" id="KW-0143">Chaperone</keyword>
<dbReference type="PRINTS" id="PR00300">
    <property type="entry name" value="CLPPROTEASEA"/>
</dbReference>
<dbReference type="InterPro" id="IPR001270">
    <property type="entry name" value="ClpA/B"/>
</dbReference>
<keyword evidence="1" id="KW-0547">Nucleotide-binding</keyword>
<dbReference type="Pfam" id="PF10431">
    <property type="entry name" value="ClpB_D2-small"/>
    <property type="match status" value="1"/>
</dbReference>
<dbReference type="GO" id="GO:0006508">
    <property type="term" value="P:proteolysis"/>
    <property type="evidence" value="ECO:0007669"/>
    <property type="project" value="UniProtKB-KW"/>
</dbReference>
<dbReference type="Pfam" id="PF00004">
    <property type="entry name" value="AAA"/>
    <property type="match status" value="1"/>
</dbReference>
<evidence type="ECO:0000259" key="6">
    <source>
        <dbReference type="SMART" id="SM00382"/>
    </source>
</evidence>
<keyword evidence="8" id="KW-0645">Protease</keyword>
<keyword evidence="2 8" id="KW-0067">ATP-binding</keyword>
<reference evidence="8" key="1">
    <citation type="journal article" date="2021" name="PeerJ">
        <title>Extensive microbial diversity within the chicken gut microbiome revealed by metagenomics and culture.</title>
        <authorList>
            <person name="Gilroy R."/>
            <person name="Ravi A."/>
            <person name="Getino M."/>
            <person name="Pursley I."/>
            <person name="Horton D.L."/>
            <person name="Alikhan N.F."/>
            <person name="Baker D."/>
            <person name="Gharbi K."/>
            <person name="Hall N."/>
            <person name="Watson M."/>
            <person name="Adriaenssens E.M."/>
            <person name="Foster-Nyarko E."/>
            <person name="Jarju S."/>
            <person name="Secka A."/>
            <person name="Antonio M."/>
            <person name="Oren A."/>
            <person name="Chaudhuri R.R."/>
            <person name="La Ragione R."/>
            <person name="Hildebrand F."/>
            <person name="Pallen M.J."/>
        </authorList>
    </citation>
    <scope>NUCLEOTIDE SEQUENCE</scope>
    <source>
        <strain evidence="8">ChiBcec16_6824</strain>
    </source>
</reference>
<evidence type="ECO:0000313" key="9">
    <source>
        <dbReference type="Proteomes" id="UP000823868"/>
    </source>
</evidence>
<dbReference type="PANTHER" id="PTHR11638:SF175">
    <property type="entry name" value="ATP-DEPENDENT CLP PROTEASE, ATP-BINDING SUBUNIT CLPC"/>
    <property type="match status" value="1"/>
</dbReference>
<dbReference type="EMBL" id="DXDX01000141">
    <property type="protein sequence ID" value="HIY21784.1"/>
    <property type="molecule type" value="Genomic_DNA"/>
</dbReference>
<gene>
    <name evidence="8" type="ORF">H9841_07790</name>
</gene>
<feature type="coiled-coil region" evidence="4">
    <location>
        <begin position="388"/>
        <end position="510"/>
    </location>
</feature>
<dbReference type="GO" id="GO:0016887">
    <property type="term" value="F:ATP hydrolysis activity"/>
    <property type="evidence" value="ECO:0007669"/>
    <property type="project" value="InterPro"/>
</dbReference>
<dbReference type="Proteomes" id="UP000823868">
    <property type="component" value="Unassembled WGS sequence"/>
</dbReference>
<organism evidence="8 9">
    <name type="scientific">Candidatus Flavonifractor merdigallinarum</name>
    <dbReference type="NCBI Taxonomy" id="2838589"/>
    <lineage>
        <taxon>Bacteria</taxon>
        <taxon>Bacillati</taxon>
        <taxon>Bacillota</taxon>
        <taxon>Clostridia</taxon>
        <taxon>Eubacteriales</taxon>
        <taxon>Oscillospiraceae</taxon>
        <taxon>Flavonifractor</taxon>
    </lineage>
</organism>
<dbReference type="InterPro" id="IPR028299">
    <property type="entry name" value="ClpA/B_CS2"/>
</dbReference>
<dbReference type="InterPro" id="IPR019489">
    <property type="entry name" value="Clp_ATPase_C"/>
</dbReference>
<feature type="compositionally biased region" description="Basic and acidic residues" evidence="5">
    <location>
        <begin position="121"/>
        <end position="138"/>
    </location>
</feature>
<dbReference type="SMART" id="SM00382">
    <property type="entry name" value="AAA"/>
    <property type="match status" value="2"/>
</dbReference>
<dbReference type="FunFam" id="3.40.50.300:FF:000025">
    <property type="entry name" value="ATP-dependent Clp protease subunit"/>
    <property type="match status" value="1"/>
</dbReference>
<dbReference type="GO" id="GO:0008233">
    <property type="term" value="F:peptidase activity"/>
    <property type="evidence" value="ECO:0007669"/>
    <property type="project" value="UniProtKB-KW"/>
</dbReference>
<dbReference type="InterPro" id="IPR027417">
    <property type="entry name" value="P-loop_NTPase"/>
</dbReference>
<dbReference type="GO" id="GO:0034605">
    <property type="term" value="P:cellular response to heat"/>
    <property type="evidence" value="ECO:0007669"/>
    <property type="project" value="TreeGrafter"/>
</dbReference>